<reference evidence="4" key="1">
    <citation type="submission" date="2020-01" db="EMBL/GenBank/DDBJ databases">
        <authorList>
            <consortium name="DOE Joint Genome Institute"/>
            <person name="Haridas S."/>
            <person name="Albert R."/>
            <person name="Binder M."/>
            <person name="Bloem J."/>
            <person name="Labutti K."/>
            <person name="Salamov A."/>
            <person name="Andreopoulos B."/>
            <person name="Baker S.E."/>
            <person name="Barry K."/>
            <person name="Bills G."/>
            <person name="Bluhm B.H."/>
            <person name="Cannon C."/>
            <person name="Castanera R."/>
            <person name="Culley D.E."/>
            <person name="Daum C."/>
            <person name="Ezra D."/>
            <person name="Gonzalez J.B."/>
            <person name="Henrissat B."/>
            <person name="Kuo A."/>
            <person name="Liang C."/>
            <person name="Lipzen A."/>
            <person name="Lutzoni F."/>
            <person name="Magnuson J."/>
            <person name="Mondo S."/>
            <person name="Nolan M."/>
            <person name="Ohm R."/>
            <person name="Pangilinan J."/>
            <person name="Park H.-J."/>
            <person name="Ramirez L."/>
            <person name="Alfaro M."/>
            <person name="Sun H."/>
            <person name="Tritt A."/>
            <person name="Yoshinaga Y."/>
            <person name="Zwiers L.-H."/>
            <person name="Turgeon B.G."/>
            <person name="Goodwin S.B."/>
            <person name="Spatafora J.W."/>
            <person name="Crous P.W."/>
            <person name="Grigoriev I.V."/>
        </authorList>
    </citation>
    <scope>NUCLEOTIDE SEQUENCE</scope>
    <source>
        <strain evidence="4">CBS 342.82</strain>
    </source>
</reference>
<sequence length="317" mass="34054">MASSGNPGAGHEYPAVEVSWLQRDVLLFAVSIGATVDELNYIYELHPKFAAFPTYPIILPFKKTSAEVVDFYAANSSGRDEIPGVPKLDSKRVVDGERIMTFFKPIPTTSAGRRFESRSKILGVWDKGKPGTVLETQTDLVDAESGEIYTRVIGSGFFIGQGGWGGPKGPKNAAYPPPEGVKPDVTHEHVTTAETAHLYRLNGDYNPLHATPEPGKAMGFGGAIMHGLYSWNSTAHNLVRLLGGGDPSSIREFGARFASPVKSGDTLVTQAWRMPNTQDAEGFEEIRFITSVKGGKVCLSNGRAKVRVAASGGASKL</sequence>
<dbReference type="GO" id="GO:0044594">
    <property type="term" value="F:17-beta-hydroxysteroid dehydrogenase (NAD+) activity"/>
    <property type="evidence" value="ECO:0007669"/>
    <property type="project" value="TreeGrafter"/>
</dbReference>
<dbReference type="AlphaFoldDB" id="A0A6J3MGB4"/>
<evidence type="ECO:0000259" key="1">
    <source>
        <dbReference type="Pfam" id="PF01575"/>
    </source>
</evidence>
<dbReference type="GO" id="GO:0005777">
    <property type="term" value="C:peroxisome"/>
    <property type="evidence" value="ECO:0007669"/>
    <property type="project" value="TreeGrafter"/>
</dbReference>
<organism evidence="4">
    <name type="scientific">Dissoconium aciculare CBS 342.82</name>
    <dbReference type="NCBI Taxonomy" id="1314786"/>
    <lineage>
        <taxon>Eukaryota</taxon>
        <taxon>Fungi</taxon>
        <taxon>Dikarya</taxon>
        <taxon>Ascomycota</taxon>
        <taxon>Pezizomycotina</taxon>
        <taxon>Dothideomycetes</taxon>
        <taxon>Dothideomycetidae</taxon>
        <taxon>Mycosphaerellales</taxon>
        <taxon>Dissoconiaceae</taxon>
        <taxon>Dissoconium</taxon>
    </lineage>
</organism>
<dbReference type="Gene3D" id="3.10.129.10">
    <property type="entry name" value="Hotdog Thioesterase"/>
    <property type="match status" value="2"/>
</dbReference>
<dbReference type="GO" id="GO:0004300">
    <property type="term" value="F:enoyl-CoA hydratase activity"/>
    <property type="evidence" value="ECO:0007669"/>
    <property type="project" value="TreeGrafter"/>
</dbReference>
<proteinExistence type="predicted"/>
<dbReference type="GO" id="GO:0006635">
    <property type="term" value="P:fatty acid beta-oxidation"/>
    <property type="evidence" value="ECO:0007669"/>
    <property type="project" value="TreeGrafter"/>
</dbReference>
<keyword evidence="3" id="KW-1185">Reference proteome</keyword>
<dbReference type="RefSeq" id="XP_033463750.1">
    <property type="nucleotide sequence ID" value="XM_033600907.1"/>
</dbReference>
<evidence type="ECO:0000313" key="3">
    <source>
        <dbReference type="Proteomes" id="UP000504637"/>
    </source>
</evidence>
<feature type="domain" description="Peroxisomal multifunctional enzyme type 2-like N-terminal" evidence="2">
    <location>
        <begin position="22"/>
        <end position="157"/>
    </location>
</feature>
<dbReference type="PANTHER" id="PTHR13078">
    <property type="entry name" value="PEROXISOMAL MULTIFUNCTIONAL ENZYME TYPE 2-RELATED"/>
    <property type="match status" value="1"/>
</dbReference>
<dbReference type="Proteomes" id="UP000504637">
    <property type="component" value="Unplaced"/>
</dbReference>
<reference evidence="4" key="2">
    <citation type="submission" date="2020-04" db="EMBL/GenBank/DDBJ databases">
        <authorList>
            <consortium name="NCBI Genome Project"/>
        </authorList>
    </citation>
    <scope>NUCLEOTIDE SEQUENCE</scope>
    <source>
        <strain evidence="4">CBS 342.82</strain>
    </source>
</reference>
<dbReference type="OrthoDB" id="60204at2759"/>
<reference evidence="4" key="3">
    <citation type="submission" date="2025-08" db="UniProtKB">
        <authorList>
            <consortium name="RefSeq"/>
        </authorList>
    </citation>
    <scope>IDENTIFICATION</scope>
    <source>
        <strain evidence="4">CBS 342.82</strain>
    </source>
</reference>
<dbReference type="Pfam" id="PF22622">
    <property type="entry name" value="MFE-2_hydrat-2_N"/>
    <property type="match status" value="1"/>
</dbReference>
<name>A0A6J3MGB4_9PEZI</name>
<gene>
    <name evidence="4" type="ORF">K489DRAFT_313041</name>
</gene>
<dbReference type="Pfam" id="PF01575">
    <property type="entry name" value="MaoC_dehydratas"/>
    <property type="match status" value="1"/>
</dbReference>
<evidence type="ECO:0000259" key="2">
    <source>
        <dbReference type="Pfam" id="PF22622"/>
    </source>
</evidence>
<dbReference type="InterPro" id="IPR054357">
    <property type="entry name" value="MFE-2_N"/>
</dbReference>
<protein>
    <submittedName>
        <fullName evidence="4">Thioesterase/thiol ester dehydrase-isomerase</fullName>
    </submittedName>
</protein>
<dbReference type="GeneID" id="54358707"/>
<feature type="domain" description="MaoC-like" evidence="1">
    <location>
        <begin position="181"/>
        <end position="277"/>
    </location>
</feature>
<dbReference type="PANTHER" id="PTHR13078:SF57">
    <property type="entry name" value="DEHYDRATASE, PUTATIVE (AFU_ORTHOLOGUE AFUA_5G00640)-RELATED"/>
    <property type="match status" value="1"/>
</dbReference>
<dbReference type="SUPFAM" id="SSF54637">
    <property type="entry name" value="Thioesterase/thiol ester dehydrase-isomerase"/>
    <property type="match status" value="2"/>
</dbReference>
<dbReference type="InterPro" id="IPR002539">
    <property type="entry name" value="MaoC-like_dom"/>
</dbReference>
<evidence type="ECO:0000313" key="4">
    <source>
        <dbReference type="RefSeq" id="XP_033463750.1"/>
    </source>
</evidence>
<accession>A0A6J3MGB4</accession>
<dbReference type="InterPro" id="IPR029069">
    <property type="entry name" value="HotDog_dom_sf"/>
</dbReference>
<dbReference type="GO" id="GO:0003857">
    <property type="term" value="F:(3S)-3-hydroxyacyl-CoA dehydrogenase (NAD+) activity"/>
    <property type="evidence" value="ECO:0007669"/>
    <property type="project" value="TreeGrafter"/>
</dbReference>